<gene>
    <name evidence="2" type="ORF">LTRI10_LOCUS21089</name>
</gene>
<proteinExistence type="predicted"/>
<keyword evidence="3" id="KW-1185">Reference proteome</keyword>
<sequence length="101" mass="11088">MPLVKPPTIVGCLARIALSTCKFDRSSSPPSPTTPSPSSPATGASHQLRKRDRRRPPHWPVILPHLSSSMRPLGNGFEEVSEPQCKLVVPHPDCSCRDEIR</sequence>
<feature type="region of interest" description="Disordered" evidence="1">
    <location>
        <begin position="23"/>
        <end position="65"/>
    </location>
</feature>
<evidence type="ECO:0000256" key="1">
    <source>
        <dbReference type="SAM" id="MobiDB-lite"/>
    </source>
</evidence>
<evidence type="ECO:0000313" key="2">
    <source>
        <dbReference type="EMBL" id="CAL1379574.1"/>
    </source>
</evidence>
<feature type="compositionally biased region" description="Pro residues" evidence="1">
    <location>
        <begin position="29"/>
        <end position="38"/>
    </location>
</feature>
<protein>
    <submittedName>
        <fullName evidence="2">Uncharacterized protein</fullName>
    </submittedName>
</protein>
<dbReference type="AlphaFoldDB" id="A0AAV2E1D3"/>
<dbReference type="EMBL" id="OZ034816">
    <property type="protein sequence ID" value="CAL1379574.1"/>
    <property type="molecule type" value="Genomic_DNA"/>
</dbReference>
<evidence type="ECO:0000313" key="3">
    <source>
        <dbReference type="Proteomes" id="UP001497516"/>
    </source>
</evidence>
<accession>A0AAV2E1D3</accession>
<reference evidence="2 3" key="1">
    <citation type="submission" date="2024-04" db="EMBL/GenBank/DDBJ databases">
        <authorList>
            <person name="Fracassetti M."/>
        </authorList>
    </citation>
    <scope>NUCLEOTIDE SEQUENCE [LARGE SCALE GENOMIC DNA]</scope>
</reference>
<dbReference type="Proteomes" id="UP001497516">
    <property type="component" value="Chromosome 3"/>
</dbReference>
<organism evidence="2 3">
    <name type="scientific">Linum trigynum</name>
    <dbReference type="NCBI Taxonomy" id="586398"/>
    <lineage>
        <taxon>Eukaryota</taxon>
        <taxon>Viridiplantae</taxon>
        <taxon>Streptophyta</taxon>
        <taxon>Embryophyta</taxon>
        <taxon>Tracheophyta</taxon>
        <taxon>Spermatophyta</taxon>
        <taxon>Magnoliopsida</taxon>
        <taxon>eudicotyledons</taxon>
        <taxon>Gunneridae</taxon>
        <taxon>Pentapetalae</taxon>
        <taxon>rosids</taxon>
        <taxon>fabids</taxon>
        <taxon>Malpighiales</taxon>
        <taxon>Linaceae</taxon>
        <taxon>Linum</taxon>
    </lineage>
</organism>
<feature type="compositionally biased region" description="Basic residues" evidence="1">
    <location>
        <begin position="47"/>
        <end position="57"/>
    </location>
</feature>
<name>A0AAV2E1D3_9ROSI</name>